<comment type="catalytic activity">
    <reaction evidence="11 12">
        <text>(6S)-NADPHX + ADP = AMP + phosphate + NADPH + H(+)</text>
        <dbReference type="Rhea" id="RHEA:32235"/>
        <dbReference type="ChEBI" id="CHEBI:15378"/>
        <dbReference type="ChEBI" id="CHEBI:43474"/>
        <dbReference type="ChEBI" id="CHEBI:57783"/>
        <dbReference type="ChEBI" id="CHEBI:64076"/>
        <dbReference type="ChEBI" id="CHEBI:456215"/>
        <dbReference type="ChEBI" id="CHEBI:456216"/>
        <dbReference type="EC" id="4.2.1.136"/>
    </reaction>
</comment>
<dbReference type="GO" id="GO:0052855">
    <property type="term" value="F:ADP-dependent NAD(P)H-hydrate dehydratase activity"/>
    <property type="evidence" value="ECO:0007669"/>
    <property type="project" value="UniProtKB-UniRule"/>
</dbReference>
<dbReference type="EC" id="4.2.1.136" evidence="12"/>
<dbReference type="Proteomes" id="UP000015346">
    <property type="component" value="Unassembled WGS sequence"/>
</dbReference>
<reference evidence="15 16" key="1">
    <citation type="journal article" date="2013" name="Stand. Genomic Sci.">
        <title>Genome sequence of the reddish-pigmented Rubellimicrobium thermophilum type strain (DSM 16684(T)), a member of the Roseobacter clade.</title>
        <authorList>
            <person name="Fiebig A."/>
            <person name="Riedel T."/>
            <person name="Gronow S."/>
            <person name="Petersen J."/>
            <person name="Klenk H.P."/>
            <person name="Goker M."/>
        </authorList>
    </citation>
    <scope>NUCLEOTIDE SEQUENCE [LARGE SCALE GENOMIC DNA]</scope>
    <source>
        <strain evidence="15 16">DSM 16684</strain>
    </source>
</reference>
<comment type="similarity">
    <text evidence="2">In the N-terminal section; belongs to the NnrE/AIBP family.</text>
</comment>
<dbReference type="InterPro" id="IPR017953">
    <property type="entry name" value="Carbohydrate_kinase_pred_CS"/>
</dbReference>
<feature type="binding site" evidence="12">
    <location>
        <position position="126"/>
    </location>
    <ligand>
        <name>(6S)-NADPHX</name>
        <dbReference type="ChEBI" id="CHEBI:64076"/>
    </ligand>
</feature>
<dbReference type="SUPFAM" id="SSF64153">
    <property type="entry name" value="YjeF N-terminal domain-like"/>
    <property type="match status" value="1"/>
</dbReference>
<dbReference type="Gene3D" id="3.40.50.10260">
    <property type="entry name" value="YjeF N-terminal domain"/>
    <property type="match status" value="1"/>
</dbReference>
<dbReference type="Pfam" id="PF01256">
    <property type="entry name" value="Carb_kinase"/>
    <property type="match status" value="1"/>
</dbReference>
<dbReference type="PROSITE" id="PS51385">
    <property type="entry name" value="YJEF_N"/>
    <property type="match status" value="1"/>
</dbReference>
<dbReference type="PROSITE" id="PS51383">
    <property type="entry name" value="YJEF_C_3"/>
    <property type="match status" value="1"/>
</dbReference>
<evidence type="ECO:0000256" key="12">
    <source>
        <dbReference type="HAMAP-Rule" id="MF_01965"/>
    </source>
</evidence>
<comment type="function">
    <text evidence="9">Bifunctional enzyme that catalyzes the epimerization of the S- and R-forms of NAD(P)HX and the dehydration of the S-form of NAD(P)HX at the expense of ADP, which is converted to AMP. This allows the repair of both epimers of NAD(P)HX, a damaged form of NAD(P)H that is a result of enzymatic or heat-dependent hydration.</text>
</comment>
<gene>
    <name evidence="12" type="primary">nnrD</name>
    <name evidence="15" type="ORF">ruthe_00627</name>
</gene>
<dbReference type="HAMAP" id="MF_01965">
    <property type="entry name" value="NADHX_dehydratase"/>
    <property type="match status" value="1"/>
</dbReference>
<comment type="caution">
    <text evidence="15">The sequence shown here is derived from an EMBL/GenBank/DDBJ whole genome shotgun (WGS) entry which is preliminary data.</text>
</comment>
<evidence type="ECO:0000256" key="5">
    <source>
        <dbReference type="ARBA" id="ARBA00022840"/>
    </source>
</evidence>
<protein>
    <recommendedName>
        <fullName evidence="12">ADP-dependent (S)-NAD(P)H-hydrate dehydratase</fullName>
        <ecNumber evidence="12">4.2.1.136</ecNumber>
    </recommendedName>
    <alternativeName>
        <fullName evidence="12">ADP-dependent NAD(P)HX dehydratase</fullName>
    </alternativeName>
</protein>
<dbReference type="PANTHER" id="PTHR12592:SF0">
    <property type="entry name" value="ATP-DEPENDENT (S)-NAD(P)H-HYDRATE DEHYDRATASE"/>
    <property type="match status" value="1"/>
</dbReference>
<dbReference type="HOGENOM" id="CLU_024853_2_3_5"/>
<dbReference type="CDD" id="cd01171">
    <property type="entry name" value="YXKO-related"/>
    <property type="match status" value="1"/>
</dbReference>
<evidence type="ECO:0000256" key="10">
    <source>
        <dbReference type="ARBA" id="ARBA00048238"/>
    </source>
</evidence>
<comment type="similarity">
    <text evidence="12">Belongs to the NnrD/CARKD family.</text>
</comment>
<keyword evidence="4 12" id="KW-0547">Nucleotide-binding</keyword>
<feature type="domain" description="YjeF C-terminal" evidence="13">
    <location>
        <begin position="91"/>
        <end position="372"/>
    </location>
</feature>
<dbReference type="NCBIfam" id="TIGR00196">
    <property type="entry name" value="yjeF_cterm"/>
    <property type="match status" value="1"/>
</dbReference>
<name>S9SAR1_9RHOB</name>
<comment type="catalytic activity">
    <reaction evidence="10 12">
        <text>(6S)-NADHX + ADP = AMP + phosphate + NADH + H(+)</text>
        <dbReference type="Rhea" id="RHEA:32223"/>
        <dbReference type="ChEBI" id="CHEBI:15378"/>
        <dbReference type="ChEBI" id="CHEBI:43474"/>
        <dbReference type="ChEBI" id="CHEBI:57945"/>
        <dbReference type="ChEBI" id="CHEBI:64074"/>
        <dbReference type="ChEBI" id="CHEBI:456215"/>
        <dbReference type="ChEBI" id="CHEBI:456216"/>
        <dbReference type="EC" id="4.2.1.136"/>
    </reaction>
</comment>
<dbReference type="GO" id="GO:0052856">
    <property type="term" value="F:NAD(P)HX epimerase activity"/>
    <property type="evidence" value="ECO:0007669"/>
    <property type="project" value="TreeGrafter"/>
</dbReference>
<evidence type="ECO:0000256" key="8">
    <source>
        <dbReference type="ARBA" id="ARBA00023239"/>
    </source>
</evidence>
<dbReference type="InterPro" id="IPR036652">
    <property type="entry name" value="YjeF_N_dom_sf"/>
</dbReference>
<feature type="binding site" evidence="12">
    <location>
        <begin position="284"/>
        <end position="288"/>
    </location>
    <ligand>
        <name>AMP</name>
        <dbReference type="ChEBI" id="CHEBI:456215"/>
    </ligand>
</feature>
<proteinExistence type="inferred from homology"/>
<keyword evidence="8 12" id="KW-0456">Lyase</keyword>
<dbReference type="SUPFAM" id="SSF53613">
    <property type="entry name" value="Ribokinase-like"/>
    <property type="match status" value="1"/>
</dbReference>
<dbReference type="Gene3D" id="3.40.1190.20">
    <property type="match status" value="1"/>
</dbReference>
<comment type="cofactor">
    <cofactor evidence="12">
        <name>Mg(2+)</name>
        <dbReference type="ChEBI" id="CHEBI:18420"/>
    </cofactor>
</comment>
<sequence>MAGIAALTAAGAVEVRIVAVDIPSGLCADSGRVLGREGRPAPEGRGVIPADLTVTFHSLKPGHLLADGPRLCGAVEVVPIGLPAADSPLALLEAPDPALLAKAGFGHKYSHGHALVLGGGRGRGGAARLAARGALRMGAGLVTLGVPPAALPENAARLDAVMLRVLADADALTAMLGDGRLNALCAGPGLGLGEREKALLAAVLEAGRPALLDADAITLLAGDEGLRARLHAGVVLTPHEGEFARLCPGIASRWRAPAIAGPAFSKLDAARQAAAELGCIVLLKGPDTVIADPGGRAAIHAAVRDRAVPWLATAGAGDVLAGMIAGLLARGLPPFEAASGAVWLHAEAARRFGPGLIAEDLPEALPGVFRALGL</sequence>
<evidence type="ECO:0000259" key="14">
    <source>
        <dbReference type="PROSITE" id="PS51385"/>
    </source>
</evidence>
<feature type="binding site" evidence="12">
    <location>
        <position position="318"/>
    </location>
    <ligand>
        <name>(6S)-NADPHX</name>
        <dbReference type="ChEBI" id="CHEBI:64076"/>
    </ligand>
</feature>
<dbReference type="STRING" id="1123069.ruthe_00627"/>
<dbReference type="GO" id="GO:0046496">
    <property type="term" value="P:nicotinamide nucleotide metabolic process"/>
    <property type="evidence" value="ECO:0007669"/>
    <property type="project" value="UniProtKB-UniRule"/>
</dbReference>
<dbReference type="GO" id="GO:0110051">
    <property type="term" value="P:metabolite repair"/>
    <property type="evidence" value="ECO:0007669"/>
    <property type="project" value="TreeGrafter"/>
</dbReference>
<evidence type="ECO:0000256" key="2">
    <source>
        <dbReference type="ARBA" id="ARBA00006001"/>
    </source>
</evidence>
<feature type="binding site" evidence="12">
    <location>
        <position position="189"/>
    </location>
    <ligand>
        <name>(6S)-NADPHX</name>
        <dbReference type="ChEBI" id="CHEBI:64076"/>
    </ligand>
</feature>
<dbReference type="PROSITE" id="PS01050">
    <property type="entry name" value="YJEF_C_2"/>
    <property type="match status" value="1"/>
</dbReference>
<evidence type="ECO:0000256" key="9">
    <source>
        <dbReference type="ARBA" id="ARBA00025153"/>
    </source>
</evidence>
<keyword evidence="16" id="KW-1185">Reference proteome</keyword>
<comment type="subunit">
    <text evidence="12">Homotetramer.</text>
</comment>
<keyword evidence="7 12" id="KW-0520">NAD</keyword>
<comment type="cofactor">
    <cofactor evidence="1">
        <name>K(+)</name>
        <dbReference type="ChEBI" id="CHEBI:29103"/>
    </cofactor>
</comment>
<dbReference type="Pfam" id="PF03853">
    <property type="entry name" value="YjeF_N"/>
    <property type="match status" value="1"/>
</dbReference>
<keyword evidence="6 12" id="KW-0521">NADP</keyword>
<dbReference type="AlphaFoldDB" id="S9SAR1"/>
<evidence type="ECO:0000256" key="4">
    <source>
        <dbReference type="ARBA" id="ARBA00022741"/>
    </source>
</evidence>
<feature type="binding site" evidence="12">
    <location>
        <position position="317"/>
    </location>
    <ligand>
        <name>AMP</name>
        <dbReference type="ChEBI" id="CHEBI:456215"/>
    </ligand>
</feature>
<feature type="binding site" evidence="12">
    <location>
        <position position="239"/>
    </location>
    <ligand>
        <name>(6S)-NADPHX</name>
        <dbReference type="ChEBI" id="CHEBI:64076"/>
    </ligand>
</feature>
<evidence type="ECO:0000256" key="1">
    <source>
        <dbReference type="ARBA" id="ARBA00001958"/>
    </source>
</evidence>
<dbReference type="InterPro" id="IPR004443">
    <property type="entry name" value="YjeF_N_dom"/>
</dbReference>
<evidence type="ECO:0000259" key="13">
    <source>
        <dbReference type="PROSITE" id="PS51383"/>
    </source>
</evidence>
<feature type="domain" description="YjeF N-terminal" evidence="14">
    <location>
        <begin position="1"/>
        <end position="88"/>
    </location>
</feature>
<evidence type="ECO:0000313" key="15">
    <source>
        <dbReference type="EMBL" id="EPX87230.1"/>
    </source>
</evidence>
<evidence type="ECO:0000256" key="6">
    <source>
        <dbReference type="ARBA" id="ARBA00022857"/>
    </source>
</evidence>
<accession>S9SAR1</accession>
<dbReference type="PATRIC" id="fig|1123069.3.peg.594"/>
<evidence type="ECO:0000256" key="11">
    <source>
        <dbReference type="ARBA" id="ARBA00049209"/>
    </source>
</evidence>
<dbReference type="InterPro" id="IPR029056">
    <property type="entry name" value="Ribokinase-like"/>
</dbReference>
<dbReference type="GO" id="GO:0005524">
    <property type="term" value="F:ATP binding"/>
    <property type="evidence" value="ECO:0007669"/>
    <property type="project" value="UniProtKB-KW"/>
</dbReference>
<dbReference type="InterPro" id="IPR000631">
    <property type="entry name" value="CARKD"/>
</dbReference>
<comment type="function">
    <text evidence="12">Catalyzes the dehydration of the S-form of NAD(P)HX at the expense of ADP, which is converted to AMP. Together with NAD(P)HX epimerase, which catalyzes the epimerization of the S- and R-forms, the enzyme allows the repair of both epimers of NAD(P)HX, a damaged form of NAD(P)H that is a result of enzymatic or heat-dependent hydration.</text>
</comment>
<evidence type="ECO:0000256" key="7">
    <source>
        <dbReference type="ARBA" id="ARBA00023027"/>
    </source>
</evidence>
<keyword evidence="5 12" id="KW-0067">ATP-binding</keyword>
<evidence type="ECO:0000256" key="3">
    <source>
        <dbReference type="ARBA" id="ARBA00009524"/>
    </source>
</evidence>
<evidence type="ECO:0000313" key="16">
    <source>
        <dbReference type="Proteomes" id="UP000015346"/>
    </source>
</evidence>
<dbReference type="PANTHER" id="PTHR12592">
    <property type="entry name" value="ATP-DEPENDENT (S)-NAD(P)H-HYDRATE DEHYDRATASE FAMILY MEMBER"/>
    <property type="match status" value="1"/>
</dbReference>
<organism evidence="15 16">
    <name type="scientific">Rubellimicrobium thermophilum DSM 16684</name>
    <dbReference type="NCBI Taxonomy" id="1123069"/>
    <lineage>
        <taxon>Bacteria</taxon>
        <taxon>Pseudomonadati</taxon>
        <taxon>Pseudomonadota</taxon>
        <taxon>Alphaproteobacteria</taxon>
        <taxon>Rhodobacterales</taxon>
        <taxon>Roseobacteraceae</taxon>
        <taxon>Rubellimicrobium</taxon>
    </lineage>
</organism>
<dbReference type="EMBL" id="AOLV01000008">
    <property type="protein sequence ID" value="EPX87230.1"/>
    <property type="molecule type" value="Genomic_DNA"/>
</dbReference>
<comment type="similarity">
    <text evidence="3">In the C-terminal section; belongs to the NnrD/CARKD family.</text>
</comment>